<reference evidence="5" key="1">
    <citation type="journal article" date="2020" name="ISME J.">
        <title>Gammaproteobacteria mediating utilization of methyl-, sulfur- and petroleum organic compounds in deep ocean hydrothermal plumes.</title>
        <authorList>
            <person name="Zhou Z."/>
            <person name="Liu Y."/>
            <person name="Pan J."/>
            <person name="Cron B.R."/>
            <person name="Toner B.M."/>
            <person name="Anantharaman K."/>
            <person name="Breier J.A."/>
            <person name="Dick G.J."/>
            <person name="Li M."/>
        </authorList>
    </citation>
    <scope>NUCLEOTIDE SEQUENCE</scope>
    <source>
        <strain evidence="5">SZUA-1471</strain>
    </source>
</reference>
<dbReference type="GO" id="GO:0006355">
    <property type="term" value="P:regulation of DNA-templated transcription"/>
    <property type="evidence" value="ECO:0007669"/>
    <property type="project" value="InterPro"/>
</dbReference>
<dbReference type="Gene3D" id="3.10.580.10">
    <property type="entry name" value="CBS-domain"/>
    <property type="match status" value="1"/>
</dbReference>
<comment type="caution">
    <text evidence="5">The sequence shown here is derived from an EMBL/GenBank/DDBJ whole genome shotgun (WGS) entry which is preliminary data.</text>
</comment>
<proteinExistence type="predicted"/>
<sequence length="301" mass="33617">MDLTVIQKEILQELVNIYEEKNRPVKGTEIAKRLNRNPGTIRNQMQALKALNLVDGVPGPRGGYIPTSNTYKALGLTYKDTIEVPIYKGDKKVEGVCVEKIIFDTVAHEKACSSMIQIRGDTRLFKEGDIIRVGPTYHNKIVVFGKVIGRDDINHILLINVMGVVSVPNIKVESIAIKDKLIWIEPTKKIKDTARILYENRIGGVPVISDGKLVGVFTHQDLAYAISQGMENEPVEKVMARDPITITPDKKIYDALMLMEEKGVGRLIVVDRDEKVVGIVTKTDVLKLIGGCIMHNMKLEF</sequence>
<dbReference type="InterPro" id="IPR046342">
    <property type="entry name" value="CBS_dom_sf"/>
</dbReference>
<dbReference type="Proteomes" id="UP000618343">
    <property type="component" value="Unassembled WGS sequence"/>
</dbReference>
<dbReference type="Gene3D" id="1.10.10.10">
    <property type="entry name" value="Winged helix-like DNA-binding domain superfamily/Winged helix DNA-binding domain"/>
    <property type="match status" value="1"/>
</dbReference>
<organism evidence="5 6">
    <name type="scientific">Methanothermococcus okinawensis</name>
    <dbReference type="NCBI Taxonomy" id="155863"/>
    <lineage>
        <taxon>Archaea</taxon>
        <taxon>Methanobacteriati</taxon>
        <taxon>Methanobacteriota</taxon>
        <taxon>Methanomada group</taxon>
        <taxon>Methanococci</taxon>
        <taxon>Methanococcales</taxon>
        <taxon>Methanococcaceae</taxon>
        <taxon>Methanothermococcus</taxon>
    </lineage>
</organism>
<dbReference type="InterPro" id="IPR036390">
    <property type="entry name" value="WH_DNA-bd_sf"/>
</dbReference>
<dbReference type="PANTHER" id="PTHR43080">
    <property type="entry name" value="CBS DOMAIN-CONTAINING PROTEIN CBSX3, MITOCHONDRIAL"/>
    <property type="match status" value="1"/>
</dbReference>
<feature type="domain" description="CBS" evidence="4">
    <location>
        <begin position="176"/>
        <end position="235"/>
    </location>
</feature>
<gene>
    <name evidence="5" type="ORF">EYH21_00045</name>
</gene>
<accession>A0A832ZKS0</accession>
<evidence type="ECO:0000313" key="5">
    <source>
        <dbReference type="EMBL" id="HIP90681.1"/>
    </source>
</evidence>
<dbReference type="SUPFAM" id="SSF46785">
    <property type="entry name" value="Winged helix' DNA-binding domain"/>
    <property type="match status" value="1"/>
</dbReference>
<dbReference type="InterPro" id="IPR005104">
    <property type="entry name" value="WHTH_HrcA_DNA-bd"/>
</dbReference>
<dbReference type="InterPro" id="IPR000644">
    <property type="entry name" value="CBS_dom"/>
</dbReference>
<dbReference type="GO" id="GO:0003677">
    <property type="term" value="F:DNA binding"/>
    <property type="evidence" value="ECO:0007669"/>
    <property type="project" value="InterPro"/>
</dbReference>
<evidence type="ECO:0000313" key="6">
    <source>
        <dbReference type="Proteomes" id="UP000618343"/>
    </source>
</evidence>
<dbReference type="InterPro" id="IPR016436">
    <property type="entry name" value="UCP005063_CBS"/>
</dbReference>
<dbReference type="PIRSF" id="PIRSF005063">
    <property type="entry name" value="UCP005063_CBS_MJ1232"/>
    <property type="match status" value="1"/>
</dbReference>
<feature type="domain" description="CBS" evidence="4">
    <location>
        <begin position="239"/>
        <end position="299"/>
    </location>
</feature>
<dbReference type="PROSITE" id="PS51371">
    <property type="entry name" value="CBS"/>
    <property type="match status" value="2"/>
</dbReference>
<dbReference type="SUPFAM" id="SSF54631">
    <property type="entry name" value="CBS-domain pair"/>
    <property type="match status" value="1"/>
</dbReference>
<keyword evidence="1" id="KW-0677">Repeat</keyword>
<dbReference type="EMBL" id="DQUO01000001">
    <property type="protein sequence ID" value="HIP90681.1"/>
    <property type="molecule type" value="Genomic_DNA"/>
</dbReference>
<dbReference type="Pfam" id="PF00571">
    <property type="entry name" value="CBS"/>
    <property type="match status" value="2"/>
</dbReference>
<evidence type="ECO:0000256" key="1">
    <source>
        <dbReference type="ARBA" id="ARBA00022737"/>
    </source>
</evidence>
<dbReference type="AlphaFoldDB" id="A0A832ZKS0"/>
<evidence type="ECO:0000256" key="3">
    <source>
        <dbReference type="PROSITE-ProRule" id="PRU00703"/>
    </source>
</evidence>
<evidence type="ECO:0000259" key="4">
    <source>
        <dbReference type="PROSITE" id="PS51371"/>
    </source>
</evidence>
<dbReference type="InterPro" id="IPR051257">
    <property type="entry name" value="Diverse_CBS-Domain"/>
</dbReference>
<evidence type="ECO:0000256" key="2">
    <source>
        <dbReference type="ARBA" id="ARBA00023122"/>
    </source>
</evidence>
<dbReference type="SMART" id="SM00116">
    <property type="entry name" value="CBS"/>
    <property type="match status" value="2"/>
</dbReference>
<dbReference type="InterPro" id="IPR036388">
    <property type="entry name" value="WH-like_DNA-bd_sf"/>
</dbReference>
<protein>
    <submittedName>
        <fullName evidence="5">CBS domain-containing protein</fullName>
    </submittedName>
</protein>
<dbReference type="Pfam" id="PF03444">
    <property type="entry name" value="WHD_HrcA"/>
    <property type="match status" value="1"/>
</dbReference>
<name>A0A832ZKS0_9EURY</name>
<dbReference type="PANTHER" id="PTHR43080:SF2">
    <property type="entry name" value="CBS DOMAIN-CONTAINING PROTEIN"/>
    <property type="match status" value="1"/>
</dbReference>
<keyword evidence="2 3" id="KW-0129">CBS domain</keyword>